<gene>
    <name evidence="5" type="ORF">TTHERM_000354798</name>
</gene>
<dbReference type="Pfam" id="PF07740">
    <property type="entry name" value="Toxin_12"/>
    <property type="match status" value="1"/>
</dbReference>
<keyword evidence="6" id="KW-1185">Reference proteome</keyword>
<keyword evidence="4" id="KW-0812">Transmembrane</keyword>
<dbReference type="AlphaFoldDB" id="W7X7A4"/>
<dbReference type="GO" id="GO:0005576">
    <property type="term" value="C:extracellular region"/>
    <property type="evidence" value="ECO:0007669"/>
    <property type="project" value="UniProtKB-SubCell"/>
</dbReference>
<dbReference type="Proteomes" id="UP000009168">
    <property type="component" value="Unassembled WGS sequence"/>
</dbReference>
<evidence type="ECO:0000256" key="4">
    <source>
        <dbReference type="SAM" id="Phobius"/>
    </source>
</evidence>
<keyword evidence="2" id="KW-0964">Secreted</keyword>
<evidence type="ECO:0000313" key="5">
    <source>
        <dbReference type="EMBL" id="EWS75275.1"/>
    </source>
</evidence>
<protein>
    <submittedName>
        <fullName evidence="5">Ion channel inhibitory toxin protein</fullName>
    </submittedName>
</protein>
<evidence type="ECO:0000313" key="6">
    <source>
        <dbReference type="Proteomes" id="UP000009168"/>
    </source>
</evidence>
<dbReference type="EMBL" id="GG662749">
    <property type="protein sequence ID" value="EWS75275.1"/>
    <property type="molecule type" value="Genomic_DNA"/>
</dbReference>
<feature type="transmembrane region" description="Helical" evidence="4">
    <location>
        <begin position="6"/>
        <end position="25"/>
    </location>
</feature>
<dbReference type="InterPro" id="IPR011696">
    <property type="entry name" value="Huwentoxin-1"/>
</dbReference>
<keyword evidence="3" id="KW-1015">Disulfide bond</keyword>
<reference evidence="6" key="1">
    <citation type="journal article" date="2006" name="PLoS Biol.">
        <title>Macronuclear genome sequence of the ciliate Tetrahymena thermophila, a model eukaryote.</title>
        <authorList>
            <person name="Eisen J.A."/>
            <person name="Coyne R.S."/>
            <person name="Wu M."/>
            <person name="Wu D."/>
            <person name="Thiagarajan M."/>
            <person name="Wortman J.R."/>
            <person name="Badger J.H."/>
            <person name="Ren Q."/>
            <person name="Amedeo P."/>
            <person name="Jones K.M."/>
            <person name="Tallon L.J."/>
            <person name="Delcher A.L."/>
            <person name="Salzberg S.L."/>
            <person name="Silva J.C."/>
            <person name="Haas B.J."/>
            <person name="Majoros W.H."/>
            <person name="Farzad M."/>
            <person name="Carlton J.M."/>
            <person name="Smith R.K. Jr."/>
            <person name="Garg J."/>
            <person name="Pearlman R.E."/>
            <person name="Karrer K.M."/>
            <person name="Sun L."/>
            <person name="Manning G."/>
            <person name="Elde N.C."/>
            <person name="Turkewitz A.P."/>
            <person name="Asai D.J."/>
            <person name="Wilkes D.E."/>
            <person name="Wang Y."/>
            <person name="Cai H."/>
            <person name="Collins K."/>
            <person name="Stewart B.A."/>
            <person name="Lee S.R."/>
            <person name="Wilamowska K."/>
            <person name="Weinberg Z."/>
            <person name="Ruzzo W.L."/>
            <person name="Wloga D."/>
            <person name="Gaertig J."/>
            <person name="Frankel J."/>
            <person name="Tsao C.-C."/>
            <person name="Gorovsky M.A."/>
            <person name="Keeling P.J."/>
            <person name="Waller R.F."/>
            <person name="Patron N.J."/>
            <person name="Cherry J.M."/>
            <person name="Stover N.A."/>
            <person name="Krieger C.J."/>
            <person name="del Toro C."/>
            <person name="Ryder H.F."/>
            <person name="Williamson S.C."/>
            <person name="Barbeau R.A."/>
            <person name="Hamilton E.P."/>
            <person name="Orias E."/>
        </authorList>
    </citation>
    <scope>NUCLEOTIDE SEQUENCE [LARGE SCALE GENOMIC DNA]</scope>
    <source>
        <strain evidence="6">SB210</strain>
    </source>
</reference>
<dbReference type="RefSeq" id="XP_012652266.1">
    <property type="nucleotide sequence ID" value="XM_012796812.1"/>
</dbReference>
<proteinExistence type="predicted"/>
<evidence type="ECO:0000256" key="3">
    <source>
        <dbReference type="ARBA" id="ARBA00023157"/>
    </source>
</evidence>
<dbReference type="KEGG" id="tet:TTHERM_000354798"/>
<keyword evidence="4" id="KW-1133">Transmembrane helix</keyword>
<sequence length="79" mass="8885">MNTQKLAIVLTVGTLILLSSVYYIYKINQVELESDDLLHLSEPNCNGIGAYCTNTNDCCPGLVCSYDTYVNLRCFKRNQ</sequence>
<name>W7X7A4_TETTS</name>
<dbReference type="GeneID" id="24438577"/>
<comment type="subcellular location">
    <subcellularLocation>
        <location evidence="1">Secreted</location>
    </subcellularLocation>
</comment>
<accession>W7X7A4</accession>
<evidence type="ECO:0000256" key="1">
    <source>
        <dbReference type="ARBA" id="ARBA00004613"/>
    </source>
</evidence>
<evidence type="ECO:0000256" key="2">
    <source>
        <dbReference type="ARBA" id="ARBA00022525"/>
    </source>
</evidence>
<dbReference type="GO" id="GO:0008200">
    <property type="term" value="F:ion channel inhibitor activity"/>
    <property type="evidence" value="ECO:0007669"/>
    <property type="project" value="InterPro"/>
</dbReference>
<organism evidence="5 6">
    <name type="scientific">Tetrahymena thermophila (strain SB210)</name>
    <dbReference type="NCBI Taxonomy" id="312017"/>
    <lineage>
        <taxon>Eukaryota</taxon>
        <taxon>Sar</taxon>
        <taxon>Alveolata</taxon>
        <taxon>Ciliophora</taxon>
        <taxon>Intramacronucleata</taxon>
        <taxon>Oligohymenophorea</taxon>
        <taxon>Hymenostomatida</taxon>
        <taxon>Tetrahymenina</taxon>
        <taxon>Tetrahymenidae</taxon>
        <taxon>Tetrahymena</taxon>
    </lineage>
</organism>
<dbReference type="InParanoid" id="W7X7A4"/>
<keyword evidence="4" id="KW-0472">Membrane</keyword>